<name>A0A914P761_9BILA</name>
<dbReference type="GO" id="GO:0005524">
    <property type="term" value="F:ATP binding"/>
    <property type="evidence" value="ECO:0007669"/>
    <property type="project" value="UniProtKB-KW"/>
</dbReference>
<dbReference type="Gene3D" id="3.40.50.300">
    <property type="entry name" value="P-loop containing nucleotide triphosphate hydrolases"/>
    <property type="match status" value="1"/>
</dbReference>
<keyword evidence="6 8" id="KW-1133">Transmembrane helix</keyword>
<evidence type="ECO:0000256" key="3">
    <source>
        <dbReference type="ARBA" id="ARBA00022692"/>
    </source>
</evidence>
<evidence type="ECO:0000259" key="9">
    <source>
        <dbReference type="PROSITE" id="PS50893"/>
    </source>
</evidence>
<evidence type="ECO:0000256" key="1">
    <source>
        <dbReference type="ARBA" id="ARBA00008575"/>
    </source>
</evidence>
<evidence type="ECO:0000256" key="7">
    <source>
        <dbReference type="ARBA" id="ARBA00023136"/>
    </source>
</evidence>
<organism evidence="10 11">
    <name type="scientific">Panagrolaimus davidi</name>
    <dbReference type="NCBI Taxonomy" id="227884"/>
    <lineage>
        <taxon>Eukaryota</taxon>
        <taxon>Metazoa</taxon>
        <taxon>Ecdysozoa</taxon>
        <taxon>Nematoda</taxon>
        <taxon>Chromadorea</taxon>
        <taxon>Rhabditida</taxon>
        <taxon>Tylenchina</taxon>
        <taxon>Panagrolaimomorpha</taxon>
        <taxon>Panagrolaimoidea</taxon>
        <taxon>Panagrolaimidae</taxon>
        <taxon>Panagrolaimus</taxon>
    </lineage>
</organism>
<dbReference type="GO" id="GO:0005324">
    <property type="term" value="F:long-chain fatty acid transmembrane transporter activity"/>
    <property type="evidence" value="ECO:0007669"/>
    <property type="project" value="TreeGrafter"/>
</dbReference>
<dbReference type="PANTHER" id="PTHR11384:SF59">
    <property type="entry name" value="LYSOSOMAL COBALAMIN TRANSPORTER ABCD4"/>
    <property type="match status" value="1"/>
</dbReference>
<feature type="transmembrane region" description="Helical" evidence="8">
    <location>
        <begin position="12"/>
        <end position="33"/>
    </location>
</feature>
<evidence type="ECO:0000256" key="6">
    <source>
        <dbReference type="ARBA" id="ARBA00022989"/>
    </source>
</evidence>
<dbReference type="GO" id="GO:0005778">
    <property type="term" value="C:peroxisomal membrane"/>
    <property type="evidence" value="ECO:0007669"/>
    <property type="project" value="TreeGrafter"/>
</dbReference>
<dbReference type="CDD" id="cd03223">
    <property type="entry name" value="ABCD_peroxisomal_ALDP"/>
    <property type="match status" value="1"/>
</dbReference>
<dbReference type="WBParaSite" id="PDA_v2.g13251.t1">
    <property type="protein sequence ID" value="PDA_v2.g13251.t1"/>
    <property type="gene ID" value="PDA_v2.g13251"/>
</dbReference>
<evidence type="ECO:0000313" key="11">
    <source>
        <dbReference type="WBParaSite" id="PDA_v2.g13251.t1"/>
    </source>
</evidence>
<sequence>MLKIFPINCFSTNFFGYFGGVLSYFILAIAIFFQKNYSELSGSDLNGVISENAFYYLYLIHSFTQLIALSEKIGDMAGVTHRVIELFEELNRLHQDRLEMDRPPSTVPSTVVVIASGNDEKKGNSIGCISRTDESLEGTQRIEELHGRQAYGIELESDEEEAAYLLGAPRIQRRSLRQTSHAPLKNVSEGRSISVVRGGGDDTDNEEWMDDGIAMTIDSATVAFPDERTSPLVINLSFQIIQGKNILITGDSSSGKTSILRALAGLWTCVTGKIERHWKLRPSCILFIPQRSYFPSGGLTLRQQLVYPLKALPVEKDVSRLEQILQWLNMEHLLQRCNGFDSPVDFDWNETLSPGELQRLSIGRVLYHRPRIAFLDESTSAIGFEMEQQLYKLLQDEKISFISVAHRRSLRNFHDIELHLDGRGGWAFREMDDISLTSQQQQQV</sequence>
<keyword evidence="4" id="KW-0547">Nucleotide-binding</keyword>
<evidence type="ECO:0000256" key="4">
    <source>
        <dbReference type="ARBA" id="ARBA00022741"/>
    </source>
</evidence>
<proteinExistence type="inferred from homology"/>
<dbReference type="InterPro" id="IPR017871">
    <property type="entry name" value="ABC_transporter-like_CS"/>
</dbReference>
<dbReference type="PROSITE" id="PS50893">
    <property type="entry name" value="ABC_TRANSPORTER_2"/>
    <property type="match status" value="1"/>
</dbReference>
<dbReference type="GO" id="GO:0015910">
    <property type="term" value="P:long-chain fatty acid import into peroxisome"/>
    <property type="evidence" value="ECO:0007669"/>
    <property type="project" value="TreeGrafter"/>
</dbReference>
<evidence type="ECO:0000256" key="8">
    <source>
        <dbReference type="SAM" id="Phobius"/>
    </source>
</evidence>
<dbReference type="InterPro" id="IPR027417">
    <property type="entry name" value="P-loop_NTPase"/>
</dbReference>
<keyword evidence="5" id="KW-0067">ATP-binding</keyword>
<dbReference type="GO" id="GO:0042760">
    <property type="term" value="P:very long-chain fatty acid catabolic process"/>
    <property type="evidence" value="ECO:0007669"/>
    <property type="project" value="TreeGrafter"/>
</dbReference>
<dbReference type="GO" id="GO:0042626">
    <property type="term" value="F:ATPase-coupled transmembrane transporter activity"/>
    <property type="evidence" value="ECO:0007669"/>
    <property type="project" value="TreeGrafter"/>
</dbReference>
<reference evidence="11" key="1">
    <citation type="submission" date="2022-11" db="UniProtKB">
        <authorList>
            <consortium name="WormBaseParasite"/>
        </authorList>
    </citation>
    <scope>IDENTIFICATION</scope>
</reference>
<evidence type="ECO:0000256" key="5">
    <source>
        <dbReference type="ARBA" id="ARBA00022840"/>
    </source>
</evidence>
<dbReference type="AlphaFoldDB" id="A0A914P761"/>
<dbReference type="Pfam" id="PF00005">
    <property type="entry name" value="ABC_tran"/>
    <property type="match status" value="1"/>
</dbReference>
<dbReference type="GO" id="GO:0016887">
    <property type="term" value="F:ATP hydrolysis activity"/>
    <property type="evidence" value="ECO:0007669"/>
    <property type="project" value="InterPro"/>
</dbReference>
<dbReference type="PANTHER" id="PTHR11384">
    <property type="entry name" value="ATP-BINDING CASSETTE, SUB-FAMILY D MEMBER"/>
    <property type="match status" value="1"/>
</dbReference>
<dbReference type="GO" id="GO:0007031">
    <property type="term" value="P:peroxisome organization"/>
    <property type="evidence" value="ECO:0007669"/>
    <property type="project" value="TreeGrafter"/>
</dbReference>
<keyword evidence="2" id="KW-0813">Transport</keyword>
<comment type="similarity">
    <text evidence="1">Belongs to the ABC transporter superfamily. ABCD family. Peroxisomal fatty acyl CoA transporter (TC 3.A.1.203) subfamily.</text>
</comment>
<dbReference type="SMART" id="SM00382">
    <property type="entry name" value="AAA"/>
    <property type="match status" value="1"/>
</dbReference>
<dbReference type="PROSITE" id="PS00211">
    <property type="entry name" value="ABC_TRANSPORTER_1"/>
    <property type="match status" value="1"/>
</dbReference>
<keyword evidence="3 8" id="KW-0812">Transmembrane</keyword>
<protein>
    <submittedName>
        <fullName evidence="11">ABC transporter domain-containing protein</fullName>
    </submittedName>
</protein>
<dbReference type="InterPro" id="IPR003439">
    <property type="entry name" value="ABC_transporter-like_ATP-bd"/>
</dbReference>
<evidence type="ECO:0000256" key="2">
    <source>
        <dbReference type="ARBA" id="ARBA00022448"/>
    </source>
</evidence>
<accession>A0A914P761</accession>
<keyword evidence="10" id="KW-1185">Reference proteome</keyword>
<evidence type="ECO:0000313" key="10">
    <source>
        <dbReference type="Proteomes" id="UP000887578"/>
    </source>
</evidence>
<dbReference type="GO" id="GO:0006635">
    <property type="term" value="P:fatty acid beta-oxidation"/>
    <property type="evidence" value="ECO:0007669"/>
    <property type="project" value="TreeGrafter"/>
</dbReference>
<dbReference type="InterPro" id="IPR050835">
    <property type="entry name" value="ABC_transporter_sub-D"/>
</dbReference>
<dbReference type="InterPro" id="IPR003593">
    <property type="entry name" value="AAA+_ATPase"/>
</dbReference>
<dbReference type="Proteomes" id="UP000887578">
    <property type="component" value="Unplaced"/>
</dbReference>
<keyword evidence="7 8" id="KW-0472">Membrane</keyword>
<feature type="domain" description="ABC transporter" evidence="9">
    <location>
        <begin position="217"/>
        <end position="444"/>
    </location>
</feature>
<dbReference type="SUPFAM" id="SSF52540">
    <property type="entry name" value="P-loop containing nucleoside triphosphate hydrolases"/>
    <property type="match status" value="1"/>
</dbReference>